<dbReference type="SUPFAM" id="SSF48056">
    <property type="entry name" value="Di-copper centre-containing domain"/>
    <property type="match status" value="1"/>
</dbReference>
<keyword evidence="5" id="KW-0560">Oxidoreductase</keyword>
<keyword evidence="7" id="KW-0503">Monooxygenase</keyword>
<evidence type="ECO:0000256" key="3">
    <source>
        <dbReference type="ARBA" id="ARBA00011906"/>
    </source>
</evidence>
<dbReference type="InterPro" id="IPR041640">
    <property type="entry name" value="Tyrosinase_C"/>
</dbReference>
<comment type="catalytic activity">
    <reaction evidence="10">
        <text>L-tyrosine + O2 = L-dopaquinone + H2O</text>
        <dbReference type="Rhea" id="RHEA:18117"/>
        <dbReference type="ChEBI" id="CHEBI:15377"/>
        <dbReference type="ChEBI" id="CHEBI:15379"/>
        <dbReference type="ChEBI" id="CHEBI:57924"/>
        <dbReference type="ChEBI" id="CHEBI:58315"/>
        <dbReference type="EC" id="1.14.18.1"/>
    </reaction>
</comment>
<evidence type="ECO:0000256" key="1">
    <source>
        <dbReference type="ARBA" id="ARBA00001973"/>
    </source>
</evidence>
<dbReference type="EC" id="1.14.18.1" evidence="3"/>
<evidence type="ECO:0000259" key="11">
    <source>
        <dbReference type="PROSITE" id="PS00497"/>
    </source>
</evidence>
<dbReference type="PANTHER" id="PTHR11474:SF76">
    <property type="entry name" value="SHKT DOMAIN-CONTAINING PROTEIN"/>
    <property type="match status" value="1"/>
</dbReference>
<evidence type="ECO:0000313" key="12">
    <source>
        <dbReference type="EMBL" id="QSS61421.1"/>
    </source>
</evidence>
<evidence type="ECO:0000256" key="7">
    <source>
        <dbReference type="ARBA" id="ARBA00023033"/>
    </source>
</evidence>
<sequence length="758" mass="84546">MAPIPVTGVQCGKGPHGEIPLRVEIHDLQKDIHKWSLYVLALRIFYDRPADHPKSYFQISGIHGMPYLPWNGEEVPRNGPKPTGYCTHSTVLFPSWHRPYVVLYEAKNTQQLIQEIIATEILPKIPQSDKDYDKYKTATETFRIPFWDWAAPPPESQQEIINKWLPPTSQEKKVPNLVPGFPQVIDNPLYQYVLKPQGGKATFGDFGVGTLKVGPDEDVEYKDCVGLSRCPENKYYLTKEEAEKEGVVWSADFPGKWREGEILSYEVYKNFTDSMPWFIPGIKPEISKKEHDAAENVWRLFNYSLTYPDFATNGDLPKDDDDVKRGHWYQSLESIHNNVHLFVGGGNNGHMTQVPVASFDPFFWLHHAMRYRNVERFYSIWQYLHDDQWFGDTTEILKDSTGNMLNDKGEVVDNEKDAARITVGPKTPLAPFRNNGGNFYTSNDVRNHTVFNYTYPELQNWKYPSKEEHKKAINAQINKTYGGHKADTLIKKRTSEAETLEVVINVSFYKFLFSGMPFNVKIYLQYGDKKDPAKDYIGNAYNFSAPSSSDGKEVCSNCTILELSRATCTAQVVVSHMLKFFPLYPGDENIDIENADQVEKFLKKRLYVQIISATGREIVPPNTNDNKPAITVSVAHCKARYSADDTRLTTFGAFQNFLSLAGDVAELLVVGTGALVLTGTGAVLGTVNNAGEVILGNGSTKSLKEVSGVTNKGARDLVELAGGLTAAATGVLGGGLGGLGGSGKKDDRGGRGGGFGLF</sequence>
<dbReference type="Proteomes" id="UP000663671">
    <property type="component" value="Chromosome 5"/>
</dbReference>
<evidence type="ECO:0000256" key="6">
    <source>
        <dbReference type="ARBA" id="ARBA00023008"/>
    </source>
</evidence>
<name>A0A8A1M613_AJECA</name>
<reference evidence="12" key="1">
    <citation type="submission" date="2021-01" db="EMBL/GenBank/DDBJ databases">
        <title>Chromosome-level genome assembly of a human fungal pathogen reveals clustering of transcriptionally co-regulated genes.</title>
        <authorList>
            <person name="Voorhies M."/>
            <person name="Cohen S."/>
            <person name="Shea T.P."/>
            <person name="Petrus S."/>
            <person name="Munoz J.F."/>
            <person name="Poplawski S."/>
            <person name="Goldman W.E."/>
            <person name="Michael T."/>
            <person name="Cuomo C.A."/>
            <person name="Sil A."/>
            <person name="Beyhan S."/>
        </authorList>
    </citation>
    <scope>NUCLEOTIDE SEQUENCE</scope>
    <source>
        <strain evidence="12">WU24</strain>
    </source>
</reference>
<gene>
    <name evidence="12" type="primary">TYR4</name>
    <name evidence="12" type="ORF">I7I51_03596</name>
</gene>
<comment type="cofactor">
    <cofactor evidence="1">
        <name>Cu(2+)</name>
        <dbReference type="ChEBI" id="CHEBI:29036"/>
    </cofactor>
</comment>
<dbReference type="InterPro" id="IPR050316">
    <property type="entry name" value="Tyrosinase/Hemocyanin"/>
</dbReference>
<evidence type="ECO:0000256" key="8">
    <source>
        <dbReference type="ARBA" id="ARBA00023101"/>
    </source>
</evidence>
<dbReference type="VEuPathDB" id="FungiDB:I7I51_03596"/>
<dbReference type="Gene3D" id="2.60.310.20">
    <property type="match status" value="1"/>
</dbReference>
<keyword evidence="6" id="KW-0186">Copper</keyword>
<dbReference type="InterPro" id="IPR002227">
    <property type="entry name" value="Tyrosinase_Cu-bd"/>
</dbReference>
<evidence type="ECO:0000256" key="9">
    <source>
        <dbReference type="ARBA" id="ARBA00048233"/>
    </source>
</evidence>
<dbReference type="GO" id="GO:0046872">
    <property type="term" value="F:metal ion binding"/>
    <property type="evidence" value="ECO:0007669"/>
    <property type="project" value="UniProtKB-KW"/>
</dbReference>
<dbReference type="Gene3D" id="1.10.1280.10">
    <property type="entry name" value="Di-copper center containing domain from catechol oxidase"/>
    <property type="match status" value="1"/>
</dbReference>
<dbReference type="GO" id="GO:0004503">
    <property type="term" value="F:tyrosinase activity"/>
    <property type="evidence" value="ECO:0007669"/>
    <property type="project" value="UniProtKB-EC"/>
</dbReference>
<proteinExistence type="inferred from homology"/>
<evidence type="ECO:0000256" key="5">
    <source>
        <dbReference type="ARBA" id="ARBA00023002"/>
    </source>
</evidence>
<evidence type="ECO:0000256" key="2">
    <source>
        <dbReference type="ARBA" id="ARBA00009928"/>
    </source>
</evidence>
<dbReference type="Pfam" id="PF00264">
    <property type="entry name" value="Tyrosinase"/>
    <property type="match status" value="1"/>
</dbReference>
<dbReference type="PANTHER" id="PTHR11474">
    <property type="entry name" value="TYROSINASE FAMILY MEMBER"/>
    <property type="match status" value="1"/>
</dbReference>
<organism evidence="12 13">
    <name type="scientific">Ajellomyces capsulatus</name>
    <name type="common">Darling's disease fungus</name>
    <name type="synonym">Histoplasma capsulatum</name>
    <dbReference type="NCBI Taxonomy" id="5037"/>
    <lineage>
        <taxon>Eukaryota</taxon>
        <taxon>Fungi</taxon>
        <taxon>Dikarya</taxon>
        <taxon>Ascomycota</taxon>
        <taxon>Pezizomycotina</taxon>
        <taxon>Eurotiomycetes</taxon>
        <taxon>Eurotiomycetidae</taxon>
        <taxon>Onygenales</taxon>
        <taxon>Ajellomycetaceae</taxon>
        <taxon>Histoplasma</taxon>
    </lineage>
</organism>
<keyword evidence="8" id="KW-0470">Melanin biosynthesis</keyword>
<dbReference type="GO" id="GO:0042438">
    <property type="term" value="P:melanin biosynthetic process"/>
    <property type="evidence" value="ECO:0007669"/>
    <property type="project" value="UniProtKB-KW"/>
</dbReference>
<dbReference type="EMBL" id="CP069111">
    <property type="protein sequence ID" value="QSS61421.1"/>
    <property type="molecule type" value="Genomic_DNA"/>
</dbReference>
<dbReference type="OrthoDB" id="1658288at2759"/>
<comment type="catalytic activity">
    <reaction evidence="9">
        <text>2 L-dopa + O2 = 2 L-dopaquinone + 2 H2O</text>
        <dbReference type="Rhea" id="RHEA:34287"/>
        <dbReference type="ChEBI" id="CHEBI:15377"/>
        <dbReference type="ChEBI" id="CHEBI:15379"/>
        <dbReference type="ChEBI" id="CHEBI:57504"/>
        <dbReference type="ChEBI" id="CHEBI:57924"/>
        <dbReference type="EC" id="1.14.18.1"/>
    </reaction>
</comment>
<dbReference type="InterPro" id="IPR008922">
    <property type="entry name" value="Di-copper_centre_dom_sf"/>
</dbReference>
<accession>A0A8A1M613</accession>
<protein>
    <recommendedName>
        <fullName evidence="3">tyrosinase</fullName>
        <ecNumber evidence="3">1.14.18.1</ecNumber>
    </recommendedName>
</protein>
<evidence type="ECO:0000256" key="4">
    <source>
        <dbReference type="ARBA" id="ARBA00022723"/>
    </source>
</evidence>
<evidence type="ECO:0000313" key="13">
    <source>
        <dbReference type="Proteomes" id="UP000663671"/>
    </source>
</evidence>
<dbReference type="PROSITE" id="PS00497">
    <property type="entry name" value="TYROSINASE_1"/>
    <property type="match status" value="1"/>
</dbReference>
<comment type="similarity">
    <text evidence="2">Belongs to the tyrosinase family.</text>
</comment>
<keyword evidence="4" id="KW-0479">Metal-binding</keyword>
<dbReference type="Pfam" id="PF18132">
    <property type="entry name" value="Tyrosinase_C"/>
    <property type="match status" value="1"/>
</dbReference>
<feature type="domain" description="Tyrosinase copper-binding" evidence="11">
    <location>
        <begin position="88"/>
        <end position="105"/>
    </location>
</feature>
<dbReference type="AlphaFoldDB" id="A0A8A1M613"/>
<evidence type="ECO:0000256" key="10">
    <source>
        <dbReference type="ARBA" id="ARBA00048881"/>
    </source>
</evidence>